<reference evidence="4" key="1">
    <citation type="submission" date="2016-02" db="EMBL/GenBank/DDBJ databases">
        <title>Comparative genomics of biotechnologically important yeasts.</title>
        <authorList>
            <consortium name="DOE Joint Genome Institute"/>
            <person name="Riley R."/>
            <person name="Haridas S."/>
            <person name="Wolfe K.H."/>
            <person name="Lopes M.R."/>
            <person name="Hittinger C.T."/>
            <person name="Goker M."/>
            <person name="Salamov A."/>
            <person name="Wisecaver J."/>
            <person name="Long T.M."/>
            <person name="Aerts A.L."/>
            <person name="Barry K."/>
            <person name="Choi C."/>
            <person name="Clum A."/>
            <person name="Coughlan A.Y."/>
            <person name="Deshpande S."/>
            <person name="Douglass A.P."/>
            <person name="Hanson S.J."/>
            <person name="Klenk H.-P."/>
            <person name="Labutti K."/>
            <person name="Lapidus A."/>
            <person name="Lindquist E."/>
            <person name="Lipzen A."/>
            <person name="Meier-Kolthoff J.P."/>
            <person name="Ohm R.A."/>
            <person name="Otillar R.P."/>
            <person name="Pangilinan J."/>
            <person name="Peng Y."/>
            <person name="Rokas A."/>
            <person name="Rosa C.A."/>
            <person name="Scheuner C."/>
            <person name="Sibirny A.A."/>
            <person name="Slot J.C."/>
            <person name="Stielow J.B."/>
            <person name="Sun H."/>
            <person name="Kurtzman C.P."/>
            <person name="Blackwell M."/>
            <person name="Jeffries T.W."/>
            <person name="Grigoriev I.V."/>
        </authorList>
    </citation>
    <scope>NUCLEOTIDE SEQUENCE [LARGE SCALE GENOMIC DNA]</scope>
    <source>
        <strain evidence="4">NRRL Y-17796</strain>
    </source>
</reference>
<feature type="non-terminal residue" evidence="3">
    <location>
        <position position="1"/>
    </location>
</feature>
<evidence type="ECO:0000256" key="1">
    <source>
        <dbReference type="SAM" id="MobiDB-lite"/>
    </source>
</evidence>
<dbReference type="GO" id="GO:0031625">
    <property type="term" value="F:ubiquitin protein ligase binding"/>
    <property type="evidence" value="ECO:0007669"/>
    <property type="project" value="TreeGrafter"/>
</dbReference>
<dbReference type="AlphaFoldDB" id="A0A1E4TBS0"/>
<sequence length="499" mass="54805">DRDVVVLRGSPTESAGYHLNGRLRLVTSESCSVRRITLRMYGTVRINWSESLLSAKGIANSKLAKFESVVFEKEWSFLDWANSKNVLHTLSAGSYEYPFDTIIPGSIPESVEGLESAIVIYKMKATIERGRFSNNIVRKKVIHIVRTLAPDSIELLETVSIDNTWPDKIEYSISIPSKAVPIGSAVPININMLPLLKGLKLGSIMITLKEYEHFKCGELCTSNIKTVAHSSNPPPPESELGDDSWSFKLMFQIPTSLAKVVQDCDIKQGLIRIRHKLKFAISLHNPDGHVSELRASLPIALFISPNIPVTVPSTSTVPEHLFSPVNCATGDDIHTSVPPAYAEHIYDRLWEDIPNSHLLETPMASGANTPSLRSRRNSNDAGEHFGSIGSVGSMAREPHSRTSRSTSGATTPRFGYHHGSIVGSLHDDAFFNSVDHSHFSLAHTPCLYTPAMSPSLGSPAADSQDEYDLDALSRVPSYTTAVRSQQPLSDDAFTVPDYD</sequence>
<dbReference type="SUPFAM" id="SSF81296">
    <property type="entry name" value="E set domains"/>
    <property type="match status" value="1"/>
</dbReference>
<feature type="region of interest" description="Disordered" evidence="1">
    <location>
        <begin position="479"/>
        <end position="499"/>
    </location>
</feature>
<dbReference type="OrthoDB" id="2333384at2759"/>
<dbReference type="InterPro" id="IPR011021">
    <property type="entry name" value="Arrestin-like_N"/>
</dbReference>
<name>A0A1E4TBS0_9ASCO</name>
<dbReference type="GO" id="GO:0030674">
    <property type="term" value="F:protein-macromolecule adaptor activity"/>
    <property type="evidence" value="ECO:0007669"/>
    <property type="project" value="TreeGrafter"/>
</dbReference>
<organism evidence="3 4">
    <name type="scientific">Tortispora caseinolytica NRRL Y-17796</name>
    <dbReference type="NCBI Taxonomy" id="767744"/>
    <lineage>
        <taxon>Eukaryota</taxon>
        <taxon>Fungi</taxon>
        <taxon>Dikarya</taxon>
        <taxon>Ascomycota</taxon>
        <taxon>Saccharomycotina</taxon>
        <taxon>Trigonopsidomycetes</taxon>
        <taxon>Trigonopsidales</taxon>
        <taxon>Trigonopsidaceae</taxon>
        <taxon>Tortispora</taxon>
    </lineage>
</organism>
<feature type="compositionally biased region" description="Low complexity" evidence="1">
    <location>
        <begin position="403"/>
        <end position="412"/>
    </location>
</feature>
<feature type="domain" description="Arrestin C-terminal-like" evidence="2">
    <location>
        <begin position="165"/>
        <end position="306"/>
    </location>
</feature>
<dbReference type="EMBL" id="KV453843">
    <property type="protein sequence ID" value="ODV89187.1"/>
    <property type="molecule type" value="Genomic_DNA"/>
</dbReference>
<dbReference type="InterPro" id="IPR050357">
    <property type="entry name" value="Arrestin_domain-protein"/>
</dbReference>
<dbReference type="SMART" id="SM01017">
    <property type="entry name" value="Arrestin_C"/>
    <property type="match status" value="1"/>
</dbReference>
<dbReference type="InterPro" id="IPR014756">
    <property type="entry name" value="Ig_E-set"/>
</dbReference>
<dbReference type="Proteomes" id="UP000095023">
    <property type="component" value="Unassembled WGS sequence"/>
</dbReference>
<evidence type="ECO:0000313" key="4">
    <source>
        <dbReference type="Proteomes" id="UP000095023"/>
    </source>
</evidence>
<feature type="compositionally biased region" description="Polar residues" evidence="1">
    <location>
        <begin position="479"/>
        <end position="488"/>
    </location>
</feature>
<dbReference type="GO" id="GO:0005829">
    <property type="term" value="C:cytosol"/>
    <property type="evidence" value="ECO:0007669"/>
    <property type="project" value="TreeGrafter"/>
</dbReference>
<keyword evidence="4" id="KW-1185">Reference proteome</keyword>
<gene>
    <name evidence="3" type="ORF">CANCADRAFT_11378</name>
</gene>
<dbReference type="GO" id="GO:0005886">
    <property type="term" value="C:plasma membrane"/>
    <property type="evidence" value="ECO:0007669"/>
    <property type="project" value="TreeGrafter"/>
</dbReference>
<dbReference type="PANTHER" id="PTHR11188">
    <property type="entry name" value="ARRESTIN DOMAIN CONTAINING PROTEIN"/>
    <property type="match status" value="1"/>
</dbReference>
<proteinExistence type="predicted"/>
<protein>
    <recommendedName>
        <fullName evidence="2">Arrestin C-terminal-like domain-containing protein</fullName>
    </recommendedName>
</protein>
<dbReference type="Pfam" id="PF00339">
    <property type="entry name" value="Arrestin_N"/>
    <property type="match status" value="1"/>
</dbReference>
<dbReference type="GO" id="GO:0070086">
    <property type="term" value="P:ubiquitin-dependent endocytosis"/>
    <property type="evidence" value="ECO:0007669"/>
    <property type="project" value="TreeGrafter"/>
</dbReference>
<evidence type="ECO:0000259" key="2">
    <source>
        <dbReference type="SMART" id="SM01017"/>
    </source>
</evidence>
<dbReference type="InterPro" id="IPR011022">
    <property type="entry name" value="Arrestin_C-like"/>
</dbReference>
<feature type="region of interest" description="Disordered" evidence="1">
    <location>
        <begin position="361"/>
        <end position="412"/>
    </location>
</feature>
<accession>A0A1E4TBS0</accession>
<evidence type="ECO:0000313" key="3">
    <source>
        <dbReference type="EMBL" id="ODV89187.1"/>
    </source>
</evidence>
<dbReference type="Gene3D" id="2.60.40.640">
    <property type="match status" value="1"/>
</dbReference>
<dbReference type="PANTHER" id="PTHR11188:SF17">
    <property type="entry name" value="FI21816P1"/>
    <property type="match status" value="1"/>
</dbReference>
<dbReference type="Pfam" id="PF02752">
    <property type="entry name" value="Arrestin_C"/>
    <property type="match status" value="1"/>
</dbReference>
<feature type="non-terminal residue" evidence="3">
    <location>
        <position position="499"/>
    </location>
</feature>
<dbReference type="InterPro" id="IPR014752">
    <property type="entry name" value="Arrestin-like_C"/>
</dbReference>